<evidence type="ECO:0000313" key="2">
    <source>
        <dbReference type="Proteomes" id="UP000267535"/>
    </source>
</evidence>
<dbReference type="EMBL" id="RQXV01000009">
    <property type="protein sequence ID" value="RRC97946.1"/>
    <property type="molecule type" value="Genomic_DNA"/>
</dbReference>
<comment type="caution">
    <text evidence="1">The sequence shown here is derived from an EMBL/GenBank/DDBJ whole genome shotgun (WGS) entry which is preliminary data.</text>
</comment>
<dbReference type="Proteomes" id="UP000267535">
    <property type="component" value="Unassembled WGS sequence"/>
</dbReference>
<dbReference type="OrthoDB" id="6120590at2"/>
<proteinExistence type="predicted"/>
<reference evidence="1 2" key="1">
    <citation type="submission" date="2018-11" db="EMBL/GenBank/DDBJ databases">
        <title>The draft genome sequence of Amphritea balenae JAMM 1525T.</title>
        <authorList>
            <person name="Fang Z."/>
            <person name="Zhang Y."/>
            <person name="Han X."/>
        </authorList>
    </citation>
    <scope>NUCLEOTIDE SEQUENCE [LARGE SCALE GENOMIC DNA]</scope>
    <source>
        <strain evidence="1 2">JAMM 1525</strain>
    </source>
</reference>
<keyword evidence="2" id="KW-1185">Reference proteome</keyword>
<sequence>MYHQDQSELILEADFLWREIHVGDQIYLDADLYKNSRRLLCKGAPYQVVAKLDSVSGAQELIVQSYQTNELVPVSPYLICSYDSPDQPVLIS</sequence>
<organism evidence="1 2">
    <name type="scientific">Amphritea balenae</name>
    <dbReference type="NCBI Taxonomy" id="452629"/>
    <lineage>
        <taxon>Bacteria</taxon>
        <taxon>Pseudomonadati</taxon>
        <taxon>Pseudomonadota</taxon>
        <taxon>Gammaproteobacteria</taxon>
        <taxon>Oceanospirillales</taxon>
        <taxon>Oceanospirillaceae</taxon>
        <taxon>Amphritea</taxon>
    </lineage>
</organism>
<protein>
    <submittedName>
        <fullName evidence="1">Uncharacterized protein</fullName>
    </submittedName>
</protein>
<dbReference type="RefSeq" id="WP_124927040.1">
    <property type="nucleotide sequence ID" value="NZ_BMOH01000008.1"/>
</dbReference>
<accession>A0A3P1SLE6</accession>
<evidence type="ECO:0000313" key="1">
    <source>
        <dbReference type="EMBL" id="RRC97946.1"/>
    </source>
</evidence>
<name>A0A3P1SLE6_9GAMM</name>
<gene>
    <name evidence="1" type="ORF">EHS89_15305</name>
</gene>
<dbReference type="AlphaFoldDB" id="A0A3P1SLE6"/>